<dbReference type="SUPFAM" id="SSF51126">
    <property type="entry name" value="Pectin lyase-like"/>
    <property type="match status" value="1"/>
</dbReference>
<dbReference type="InterPro" id="IPR011050">
    <property type="entry name" value="Pectin_lyase_fold/virulence"/>
</dbReference>
<evidence type="ECO:0000313" key="3">
    <source>
        <dbReference type="EMBL" id="MDF8334981.1"/>
    </source>
</evidence>
<dbReference type="Proteomes" id="UP001222770">
    <property type="component" value="Unassembled WGS sequence"/>
</dbReference>
<dbReference type="Gene3D" id="2.150.10.10">
    <property type="entry name" value="Serralysin-like metalloprotease, C-terminal"/>
    <property type="match status" value="3"/>
</dbReference>
<dbReference type="InterPro" id="IPR011049">
    <property type="entry name" value="Serralysin-like_metalloprot_C"/>
</dbReference>
<evidence type="ECO:0000313" key="4">
    <source>
        <dbReference type="Proteomes" id="UP001222770"/>
    </source>
</evidence>
<dbReference type="PROSITE" id="PS00330">
    <property type="entry name" value="HEMOLYSIN_CALCIUM"/>
    <property type="match status" value="6"/>
</dbReference>
<comment type="subcellular location">
    <subcellularLocation>
        <location evidence="1">Secreted</location>
    </subcellularLocation>
</comment>
<dbReference type="InterPro" id="IPR001343">
    <property type="entry name" value="Hemolysn_Ca-bd"/>
</dbReference>
<dbReference type="SUPFAM" id="SSF51120">
    <property type="entry name" value="beta-Roll"/>
    <property type="match status" value="3"/>
</dbReference>
<gene>
    <name evidence="3" type="ORF">POM99_17365</name>
</gene>
<name>A0ABT6CME8_9SPHN</name>
<dbReference type="PANTHER" id="PTHR38340">
    <property type="entry name" value="S-LAYER PROTEIN"/>
    <property type="match status" value="1"/>
</dbReference>
<evidence type="ECO:0000256" key="1">
    <source>
        <dbReference type="ARBA" id="ARBA00004613"/>
    </source>
</evidence>
<comment type="caution">
    <text evidence="3">The sequence shown here is derived from an EMBL/GenBank/DDBJ whole genome shotgun (WGS) entry which is preliminary data.</text>
</comment>
<accession>A0ABT6CME8</accession>
<dbReference type="RefSeq" id="WP_277279752.1">
    <property type="nucleotide sequence ID" value="NZ_JAROCY010000019.1"/>
</dbReference>
<dbReference type="PRINTS" id="PR00313">
    <property type="entry name" value="CABNDNGRPT"/>
</dbReference>
<dbReference type="InterPro" id="IPR050557">
    <property type="entry name" value="RTX_toxin/Mannuronan_C5-epim"/>
</dbReference>
<protein>
    <submittedName>
        <fullName evidence="3">Calcium-binding protein</fullName>
    </submittedName>
</protein>
<keyword evidence="4" id="KW-1185">Reference proteome</keyword>
<sequence>MAGTTITLPAGATESTIQAAFDKARDGDTIILPKDAVIQVREGLSLDVSNRSVTVDLNGATLQQAGDATVLSVQGGHVDGVSAKIGSLSGGQVTVAYSGASNVKVGDFVKIYSDDEIPDDQGAATRLGQAMKVVAVNGNTLTLEGDLHYAALYKTNVRASAYESGKAVVTNGTVRGDQSHPTWTNNLIDLRSTVDATIDKVVVRDGNSMGINFVDCVNGKVTQSAAINLTDDPANGHFGYGVHSASSTGTTVDGFYAEKVRHATDDNAVGLWATHVNPSKYGADFGMTVSNVVAVETTSFAFSWHSEGRYNVTTDSLVFDSYGVMGGRGVDNTFANVSGSGNERGILFFEYGEGDGKRISVSDVYLKEHYGFAYFKQNNATDNSIDNSYFEVLSNKITISPTDPSTSITDTTVKVGAFATDEKIVGSSIGDRLLGALGDDVIYGNGGKDLIWGGQGGDTLYGGSSSDRFAYRNVNEAGDVIKDFQAGAGGDVIDVSQMFFHYGWKSTLGHVRFVQSGADTLFQVDLDGGVDNYVTMARLEGVTASTMTSANLSTSLFVSSTGLDKAGTITSTDIGTKELPAAFSDLIGYALQIGTTTSAMLLGTDSSDLLIGSTVADTLTGNDGNDVLAGGAGADILMGGAGNDTASYANASGGLTASLINPSANTGDAKGDVYKQIENLTGSAFADKITGSDSVNTLSGGSGNDLLYGLGGTDTLYGGTGWDQLFGGNNNDRLFGGWGNDVLTGGAGYDKLTGGSGADKFVFDAPSAASDTIMDFEHGIDKVVLSGSDYGVASLSSFSFVSGTRPTPTSNAPTLMYNTSSGALWFDPDGVGWRGASHVGDFANLPALSLSDFIVI</sequence>
<dbReference type="Pfam" id="PF00353">
    <property type="entry name" value="HemolysinCabind"/>
    <property type="match status" value="4"/>
</dbReference>
<organism evidence="3 4">
    <name type="scientific">Novosphingobium cyanobacteriorum</name>
    <dbReference type="NCBI Taxonomy" id="3024215"/>
    <lineage>
        <taxon>Bacteria</taxon>
        <taxon>Pseudomonadati</taxon>
        <taxon>Pseudomonadota</taxon>
        <taxon>Alphaproteobacteria</taxon>
        <taxon>Sphingomonadales</taxon>
        <taxon>Sphingomonadaceae</taxon>
        <taxon>Novosphingobium</taxon>
    </lineage>
</organism>
<dbReference type="InterPro" id="IPR018511">
    <property type="entry name" value="Hemolysin-typ_Ca-bd_CS"/>
</dbReference>
<dbReference type="EMBL" id="JAROCY010000019">
    <property type="protein sequence ID" value="MDF8334981.1"/>
    <property type="molecule type" value="Genomic_DNA"/>
</dbReference>
<dbReference type="PANTHER" id="PTHR38340:SF1">
    <property type="entry name" value="S-LAYER PROTEIN"/>
    <property type="match status" value="1"/>
</dbReference>
<evidence type="ECO:0000256" key="2">
    <source>
        <dbReference type="ARBA" id="ARBA00022525"/>
    </source>
</evidence>
<dbReference type="InterPro" id="IPR019960">
    <property type="entry name" value="T1SS_VCA0849"/>
</dbReference>
<proteinExistence type="predicted"/>
<dbReference type="NCBIfam" id="TIGR03661">
    <property type="entry name" value="T1SS_VCA0849"/>
    <property type="match status" value="1"/>
</dbReference>
<reference evidence="3 4" key="1">
    <citation type="submission" date="2023-03" db="EMBL/GenBank/DDBJ databases">
        <title>Novosphingobium cyanobacteriorum sp. nov., isolated from a eutrophic reservoir during the Microcystis bloom period.</title>
        <authorList>
            <person name="Kang M."/>
            <person name="Le V."/>
            <person name="Ko S.-R."/>
            <person name="Lee S.-A."/>
            <person name="Ahn C.-Y."/>
        </authorList>
    </citation>
    <scope>NUCLEOTIDE SEQUENCE [LARGE SCALE GENOMIC DNA]</scope>
    <source>
        <strain evidence="3 4">HBC54</strain>
    </source>
</reference>
<keyword evidence="2" id="KW-0964">Secreted</keyword>